<evidence type="ECO:0000256" key="5">
    <source>
        <dbReference type="SAM" id="Phobius"/>
    </source>
</evidence>
<accession>A0A2W5WKN6</accession>
<feature type="transmembrane region" description="Helical" evidence="5">
    <location>
        <begin position="360"/>
        <end position="381"/>
    </location>
</feature>
<feature type="transmembrane region" description="Helical" evidence="5">
    <location>
        <begin position="393"/>
        <end position="412"/>
    </location>
</feature>
<dbReference type="GO" id="GO:0022857">
    <property type="term" value="F:transmembrane transporter activity"/>
    <property type="evidence" value="ECO:0007669"/>
    <property type="project" value="InterPro"/>
</dbReference>
<dbReference type="PROSITE" id="PS50850">
    <property type="entry name" value="MFS"/>
    <property type="match status" value="1"/>
</dbReference>
<feature type="transmembrane region" description="Helical" evidence="5">
    <location>
        <begin position="42"/>
        <end position="63"/>
    </location>
</feature>
<dbReference type="InterPro" id="IPR036259">
    <property type="entry name" value="MFS_trans_sf"/>
</dbReference>
<dbReference type="Proteomes" id="UP000248783">
    <property type="component" value="Unassembled WGS sequence"/>
</dbReference>
<proteinExistence type="predicted"/>
<evidence type="ECO:0000256" key="4">
    <source>
        <dbReference type="ARBA" id="ARBA00023136"/>
    </source>
</evidence>
<keyword evidence="3 5" id="KW-1133">Transmembrane helix</keyword>
<comment type="subcellular location">
    <subcellularLocation>
        <location evidence="1">Cell membrane</location>
        <topology evidence="1">Multi-pass membrane protein</topology>
    </subcellularLocation>
</comment>
<dbReference type="AlphaFoldDB" id="A0A2W5WKN6"/>
<dbReference type="PANTHER" id="PTHR23530">
    <property type="entry name" value="TRANSPORT PROTEIN-RELATED"/>
    <property type="match status" value="1"/>
</dbReference>
<feature type="transmembrane region" description="Helical" evidence="5">
    <location>
        <begin position="175"/>
        <end position="194"/>
    </location>
</feature>
<name>A0A2W5WKN6_9MICO</name>
<dbReference type="RefSeq" id="WP_111252057.1">
    <property type="nucleotide sequence ID" value="NZ_QKWH01000016.1"/>
</dbReference>
<dbReference type="InterPro" id="IPR005829">
    <property type="entry name" value="Sugar_transporter_CS"/>
</dbReference>
<organism evidence="7 8">
    <name type="scientific">Xylanimonas oleitrophica</name>
    <dbReference type="NCBI Taxonomy" id="2607479"/>
    <lineage>
        <taxon>Bacteria</taxon>
        <taxon>Bacillati</taxon>
        <taxon>Actinomycetota</taxon>
        <taxon>Actinomycetes</taxon>
        <taxon>Micrococcales</taxon>
        <taxon>Promicromonosporaceae</taxon>
        <taxon>Xylanimonas</taxon>
    </lineage>
</organism>
<feature type="transmembrane region" description="Helical" evidence="5">
    <location>
        <begin position="270"/>
        <end position="295"/>
    </location>
</feature>
<dbReference type="PROSITE" id="PS00216">
    <property type="entry name" value="SUGAR_TRANSPORT_1"/>
    <property type="match status" value="1"/>
</dbReference>
<keyword evidence="2 5" id="KW-0812">Transmembrane</keyword>
<dbReference type="InterPro" id="IPR020846">
    <property type="entry name" value="MFS_dom"/>
</dbReference>
<dbReference type="EMBL" id="QKWH01000016">
    <property type="protein sequence ID" value="PZR51760.1"/>
    <property type="molecule type" value="Genomic_DNA"/>
</dbReference>
<dbReference type="InterPro" id="IPR011701">
    <property type="entry name" value="MFS"/>
</dbReference>
<feature type="transmembrane region" description="Helical" evidence="5">
    <location>
        <begin position="12"/>
        <end position="36"/>
    </location>
</feature>
<gene>
    <name evidence="7" type="ORF">DNL40_14915</name>
</gene>
<evidence type="ECO:0000259" key="6">
    <source>
        <dbReference type="PROSITE" id="PS50850"/>
    </source>
</evidence>
<feature type="transmembrane region" description="Helical" evidence="5">
    <location>
        <begin position="144"/>
        <end position="163"/>
    </location>
</feature>
<comment type="caution">
    <text evidence="7">The sequence shown here is derived from an EMBL/GenBank/DDBJ whole genome shotgun (WGS) entry which is preliminary data.</text>
</comment>
<evidence type="ECO:0000256" key="1">
    <source>
        <dbReference type="ARBA" id="ARBA00004651"/>
    </source>
</evidence>
<dbReference type="GO" id="GO:0005886">
    <property type="term" value="C:plasma membrane"/>
    <property type="evidence" value="ECO:0007669"/>
    <property type="project" value="UniProtKB-SubCell"/>
</dbReference>
<keyword evidence="8" id="KW-1185">Reference proteome</keyword>
<sequence>MSVPTPAAARRVFLLLTATRWFPVGLVVTATTLLPVERGLSVAQTLTLLSVTGLVVFVLELPTAGFADSLGRRPVLVTAAVVQVLAAVAFATAQTLAGFAVAAVATGVFRALDSGPLEAWFVDSVHATLPGADVDRTLAHQGTVLGVSIALGALVSGGLVWWDPVNAWSALTLPYVVYAVLAVAHLAAVALLLTEGDGEVRPPWRARASRAVASARRAPATVAGGLRLVRGNRVLLALLLVEVFWMTAMVVFESLVPLRMAELVGSEARAGALMGPVAAVGWAVFAAGAGLAGLASARFGAARTAMAARVLNGLGAVWTGLVAGPAALVAAYLVTYGLHGSGGPVYNALLHREAAAHNRATVLSMASMVGFLSAAAAAPLLGWTAGVLSTPAAMVAGGGFSVLGALCFLPALRREKELRAAGEVAVRL</sequence>
<feature type="transmembrane region" description="Helical" evidence="5">
    <location>
        <begin position="75"/>
        <end position="105"/>
    </location>
</feature>
<feature type="transmembrane region" description="Helical" evidence="5">
    <location>
        <begin position="315"/>
        <end position="339"/>
    </location>
</feature>
<evidence type="ECO:0000313" key="8">
    <source>
        <dbReference type="Proteomes" id="UP000248783"/>
    </source>
</evidence>
<dbReference type="InterPro" id="IPR053160">
    <property type="entry name" value="MFS_DHA3_Transporter"/>
</dbReference>
<evidence type="ECO:0000313" key="7">
    <source>
        <dbReference type="EMBL" id="PZR51760.1"/>
    </source>
</evidence>
<dbReference type="SUPFAM" id="SSF103473">
    <property type="entry name" value="MFS general substrate transporter"/>
    <property type="match status" value="1"/>
</dbReference>
<dbReference type="Pfam" id="PF07690">
    <property type="entry name" value="MFS_1"/>
    <property type="match status" value="1"/>
</dbReference>
<feature type="transmembrane region" description="Helical" evidence="5">
    <location>
        <begin position="234"/>
        <end position="258"/>
    </location>
</feature>
<reference evidence="7 8" key="1">
    <citation type="submission" date="2018-06" db="EMBL/GenBank/DDBJ databases">
        <title>Whole genome sequencing of a novel hydrocarbon degrading bacterial strain, PW21 isolated from oil contaminated produced water sample.</title>
        <authorList>
            <person name="Nagkirti P."/>
            <person name="Shaikh A."/>
            <person name="Gowdaman V."/>
            <person name="Engineer A.E."/>
            <person name="Dagar S."/>
            <person name="Dhakephalkar P.K."/>
        </authorList>
    </citation>
    <scope>NUCLEOTIDE SEQUENCE [LARGE SCALE GENOMIC DNA]</scope>
    <source>
        <strain evidence="7 8">PW21</strain>
    </source>
</reference>
<feature type="domain" description="Major facilitator superfamily (MFS) profile" evidence="6">
    <location>
        <begin position="9"/>
        <end position="416"/>
    </location>
</feature>
<protein>
    <submittedName>
        <fullName evidence="7">MFS transporter</fullName>
    </submittedName>
</protein>
<evidence type="ECO:0000256" key="2">
    <source>
        <dbReference type="ARBA" id="ARBA00022692"/>
    </source>
</evidence>
<dbReference type="PANTHER" id="PTHR23530:SF1">
    <property type="entry name" value="PERMEASE, MAJOR FACILITATOR SUPERFAMILY-RELATED"/>
    <property type="match status" value="1"/>
</dbReference>
<dbReference type="Gene3D" id="1.20.1250.20">
    <property type="entry name" value="MFS general substrate transporter like domains"/>
    <property type="match status" value="1"/>
</dbReference>
<keyword evidence="4 5" id="KW-0472">Membrane</keyword>
<evidence type="ECO:0000256" key="3">
    <source>
        <dbReference type="ARBA" id="ARBA00022989"/>
    </source>
</evidence>